<protein>
    <submittedName>
        <fullName evidence="5">Carbonyl reductase [NADPH] 1</fullName>
    </submittedName>
</protein>
<dbReference type="Pfam" id="PF00106">
    <property type="entry name" value="adh_short"/>
    <property type="match status" value="2"/>
</dbReference>
<dbReference type="GO" id="GO:0016491">
    <property type="term" value="F:oxidoreductase activity"/>
    <property type="evidence" value="ECO:0007669"/>
    <property type="project" value="UniProtKB-KW"/>
</dbReference>
<accession>A0A2P6TTM0</accession>
<comment type="caution">
    <text evidence="5">The sequence shown here is derived from an EMBL/GenBank/DDBJ whole genome shotgun (WGS) entry which is preliminary data.</text>
</comment>
<dbReference type="Gene3D" id="3.40.50.720">
    <property type="entry name" value="NAD(P)-binding Rossmann-like Domain"/>
    <property type="match status" value="1"/>
</dbReference>
<evidence type="ECO:0000256" key="1">
    <source>
        <dbReference type="ARBA" id="ARBA00006484"/>
    </source>
</evidence>
<dbReference type="OrthoDB" id="1933717at2759"/>
<dbReference type="InterPro" id="IPR002347">
    <property type="entry name" value="SDR_fam"/>
</dbReference>
<evidence type="ECO:0000313" key="5">
    <source>
        <dbReference type="EMBL" id="PRW57412.1"/>
    </source>
</evidence>
<dbReference type="PANTHER" id="PTHR43963">
    <property type="entry name" value="CARBONYL REDUCTASE 1-RELATED"/>
    <property type="match status" value="1"/>
</dbReference>
<gene>
    <name evidence="5" type="ORF">C2E21_3890</name>
</gene>
<organism evidence="5 6">
    <name type="scientific">Chlorella sorokiniana</name>
    <name type="common">Freshwater green alga</name>
    <dbReference type="NCBI Taxonomy" id="3076"/>
    <lineage>
        <taxon>Eukaryota</taxon>
        <taxon>Viridiplantae</taxon>
        <taxon>Chlorophyta</taxon>
        <taxon>core chlorophytes</taxon>
        <taxon>Trebouxiophyceae</taxon>
        <taxon>Chlorellales</taxon>
        <taxon>Chlorellaceae</taxon>
        <taxon>Chlorella clade</taxon>
        <taxon>Chlorella</taxon>
    </lineage>
</organism>
<dbReference type="InterPro" id="IPR036291">
    <property type="entry name" value="NAD(P)-bd_dom_sf"/>
</dbReference>
<dbReference type="SUPFAM" id="SSF51735">
    <property type="entry name" value="NAD(P)-binding Rossmann-fold domains"/>
    <property type="match status" value="1"/>
</dbReference>
<dbReference type="EMBL" id="LHPG02000007">
    <property type="protein sequence ID" value="PRW57412.1"/>
    <property type="molecule type" value="Genomic_DNA"/>
</dbReference>
<dbReference type="AlphaFoldDB" id="A0A2P6TTM0"/>
<evidence type="ECO:0000256" key="2">
    <source>
        <dbReference type="ARBA" id="ARBA00022857"/>
    </source>
</evidence>
<keyword evidence="6" id="KW-1185">Reference proteome</keyword>
<proteinExistence type="inferred from homology"/>
<dbReference type="STRING" id="3076.A0A2P6TTM0"/>
<comment type="similarity">
    <text evidence="1 4">Belongs to the short-chain dehydrogenases/reductases (SDR) family.</text>
</comment>
<dbReference type="Proteomes" id="UP000239899">
    <property type="component" value="Unassembled WGS sequence"/>
</dbReference>
<evidence type="ECO:0000313" key="6">
    <source>
        <dbReference type="Proteomes" id="UP000239899"/>
    </source>
</evidence>
<dbReference type="PRINTS" id="PR00081">
    <property type="entry name" value="GDHRDH"/>
</dbReference>
<name>A0A2P6TTM0_CHLSO</name>
<keyword evidence="3" id="KW-0560">Oxidoreductase</keyword>
<evidence type="ECO:0000256" key="4">
    <source>
        <dbReference type="RuleBase" id="RU000363"/>
    </source>
</evidence>
<dbReference type="PRINTS" id="PR00080">
    <property type="entry name" value="SDRFAMILY"/>
</dbReference>
<keyword evidence="2" id="KW-0521">NADP</keyword>
<sequence>MATKNAVVTGANQGIGLEIVRLIAQRPDVRTVLTARSEERGRAALAKLQAELPPAAAERVCFAQLDITSRDSIEGFRQWAERELRQVDVLINNAGFAYKGDTWGVEEAQTTINTNYAGTASVCEALNDLVPDGGRIVNVCSSAGKLSIIKDAALRDRWEHATSRAQLDELTHEFIEGVRSDTYAQKGWPRSMYGVSKLAECQYSRILADELRPRRIAVAAVCPGWCNTAMASFRGPRPASEGADTPVWLAFQPDSEWEWITGRFWKDRKEEPW</sequence>
<dbReference type="PANTHER" id="PTHR43963:SF6">
    <property type="entry name" value="CHAIN DEHYDROGENASE FAMILY PROTEIN, PUTATIVE (AFU_ORTHOLOGUE AFUA_3G15350)-RELATED"/>
    <property type="match status" value="1"/>
</dbReference>
<reference evidence="5 6" key="1">
    <citation type="journal article" date="2018" name="Plant J.">
        <title>Genome sequences of Chlorella sorokiniana UTEX 1602 and Micractinium conductrix SAG 241.80: implications to maltose excretion by a green alga.</title>
        <authorList>
            <person name="Arriola M.B."/>
            <person name="Velmurugan N."/>
            <person name="Zhang Y."/>
            <person name="Plunkett M.H."/>
            <person name="Hondzo H."/>
            <person name="Barney B.M."/>
        </authorList>
    </citation>
    <scope>NUCLEOTIDE SEQUENCE [LARGE SCALE GENOMIC DNA]</scope>
    <source>
        <strain evidence="6">UTEX 1602</strain>
    </source>
</reference>
<evidence type="ECO:0000256" key="3">
    <source>
        <dbReference type="ARBA" id="ARBA00023002"/>
    </source>
</evidence>